<reference evidence="3" key="1">
    <citation type="journal article" date="2013" name="New Phytol.">
        <title>Comparative genomic and transcriptomic analyses reveal the hemibiotrophic stage shift of Colletotrichum fungi.</title>
        <authorList>
            <person name="Gan P."/>
            <person name="Ikeda K."/>
            <person name="Irieda H."/>
            <person name="Narusaka M."/>
            <person name="O'Connell R.J."/>
            <person name="Narusaka Y."/>
            <person name="Takano Y."/>
            <person name="Kubo Y."/>
            <person name="Shirasu K."/>
        </authorList>
    </citation>
    <scope>NUCLEOTIDE SEQUENCE [LARGE SCALE GENOMIC DNA]</scope>
    <source>
        <strain evidence="3">104-T / ATCC 96160 / CBS 514.97 / LARS 414 / MAFF 240422</strain>
    </source>
</reference>
<dbReference type="STRING" id="1213857.A0A484FNF3"/>
<name>A0A484FNF3_COLOR</name>
<feature type="transmembrane region" description="Helical" evidence="1">
    <location>
        <begin position="155"/>
        <end position="174"/>
    </location>
</feature>
<organism evidence="2 3">
    <name type="scientific">Colletotrichum orbiculare (strain 104-T / ATCC 96160 / CBS 514.97 / LARS 414 / MAFF 240422)</name>
    <name type="common">Cucumber anthracnose fungus</name>
    <name type="synonym">Colletotrichum lagenarium</name>
    <dbReference type="NCBI Taxonomy" id="1213857"/>
    <lineage>
        <taxon>Eukaryota</taxon>
        <taxon>Fungi</taxon>
        <taxon>Dikarya</taxon>
        <taxon>Ascomycota</taxon>
        <taxon>Pezizomycotina</taxon>
        <taxon>Sordariomycetes</taxon>
        <taxon>Hypocreomycetidae</taxon>
        <taxon>Glomerellales</taxon>
        <taxon>Glomerellaceae</taxon>
        <taxon>Colletotrichum</taxon>
        <taxon>Colletotrichum orbiculare species complex</taxon>
    </lineage>
</organism>
<dbReference type="EMBL" id="AMCV02000020">
    <property type="protein sequence ID" value="TDZ19418.1"/>
    <property type="molecule type" value="Genomic_DNA"/>
</dbReference>
<feature type="transmembrane region" description="Helical" evidence="1">
    <location>
        <begin position="480"/>
        <end position="506"/>
    </location>
</feature>
<reference evidence="3" key="2">
    <citation type="journal article" date="2019" name="Mol. Plant Microbe Interact.">
        <title>Genome sequence resources for four phytopathogenic fungi from the Colletotrichum orbiculare species complex.</title>
        <authorList>
            <person name="Gan P."/>
            <person name="Tsushima A."/>
            <person name="Narusaka M."/>
            <person name="Narusaka Y."/>
            <person name="Takano Y."/>
            <person name="Kubo Y."/>
            <person name="Shirasu K."/>
        </authorList>
    </citation>
    <scope>GENOME REANNOTATION</scope>
    <source>
        <strain evidence="3">104-T / ATCC 96160 / CBS 514.97 / LARS 414 / MAFF 240422</strain>
    </source>
</reference>
<dbReference type="Proteomes" id="UP000014480">
    <property type="component" value="Unassembled WGS sequence"/>
</dbReference>
<feature type="transmembrane region" description="Helical" evidence="1">
    <location>
        <begin position="636"/>
        <end position="657"/>
    </location>
</feature>
<keyword evidence="1" id="KW-1133">Transmembrane helix</keyword>
<keyword evidence="3" id="KW-1185">Reference proteome</keyword>
<dbReference type="AlphaFoldDB" id="A0A484FNF3"/>
<keyword evidence="1" id="KW-0472">Membrane</keyword>
<gene>
    <name evidence="2" type="ORF">Cob_v007769</name>
</gene>
<feature type="transmembrane region" description="Helical" evidence="1">
    <location>
        <begin position="103"/>
        <end position="128"/>
    </location>
</feature>
<dbReference type="OrthoDB" id="3903561at2759"/>
<protein>
    <submittedName>
        <fullName evidence="2">Uncharacterized protein</fullName>
    </submittedName>
</protein>
<comment type="caution">
    <text evidence="2">The sequence shown here is derived from an EMBL/GenBank/DDBJ whole genome shotgun (WGS) entry which is preliminary data.</text>
</comment>
<evidence type="ECO:0000256" key="1">
    <source>
        <dbReference type="SAM" id="Phobius"/>
    </source>
</evidence>
<evidence type="ECO:0000313" key="3">
    <source>
        <dbReference type="Proteomes" id="UP000014480"/>
    </source>
</evidence>
<evidence type="ECO:0000313" key="2">
    <source>
        <dbReference type="EMBL" id="TDZ19418.1"/>
    </source>
</evidence>
<sequence length="662" mass="75308">MELDSKASTVYEGAVGSVKSFSPLLVEDDDERPPRRTQRPFRERFLGLLRFWPRWRQLLTDKETRTTLRQRWLRRGRRLCDDLADRREWRDALLAAWTDIRHFSWLGLLAWTAVLAWVGVLVWMSVYIPQDSLFRSYSACHPDGNFDIIGNSYNMWGASGVFQVTMAWGAMSFANAKFVDVAWDVLFGRCGQALLAWISWSVFSDYVTTSIEVSPVSYETFWAMFLQDSPTAWSTWYLVRDFCRSHGLRSRAVMVFMVAVAVFVLLFPTLGGAMSGYQANNAAYVNTDQGQMIKFSELKMLAYVIHDGWRVNLTGNHPVYFADATGQEEIVYESAYGYTPEFWCSSYSQYYYTPRENSSVTTPCELQRNTSNYVKEYGFFGLADTPSTWMNQSLAAPALNISAFYLPGAWYIADRYYGWDWTDPRTNTTPFAYQSKAAYFWETGNQTFSLPYIAASGTCQPVSEVATDADSEPARQTYQWGFSFIQLFAMMITLVVWTVGMSALWLKSHMTMRMRGRSDKPRGFKGVLELAAAIRRELEETNPDDLSHKQLSAEIRKTLRGGTIRLEGAGSPETYGLLRGFRGWIVERVWWALGFAVSFTLAFFVGDSRGSGLYLFVMAGALFLAMLVGRSTKSRAIVFLGGYILGTIIFFSVWGSLLASYS</sequence>
<proteinExistence type="predicted"/>
<feature type="transmembrane region" description="Helical" evidence="1">
    <location>
        <begin position="612"/>
        <end position="629"/>
    </location>
</feature>
<keyword evidence="1" id="KW-0812">Transmembrane</keyword>
<accession>A0A484FNF3</accession>
<feature type="transmembrane region" description="Helical" evidence="1">
    <location>
        <begin position="589"/>
        <end position="606"/>
    </location>
</feature>
<feature type="transmembrane region" description="Helical" evidence="1">
    <location>
        <begin position="251"/>
        <end position="271"/>
    </location>
</feature>